<evidence type="ECO:0000256" key="1">
    <source>
        <dbReference type="ARBA" id="ARBA00008609"/>
    </source>
</evidence>
<comment type="cofactor">
    <cofactor evidence="3">
        <name>NAD(+)</name>
        <dbReference type="ChEBI" id="CHEBI:57540"/>
    </cofactor>
    <text evidence="3">Binds 1 NAD(+) per subunit.</text>
</comment>
<dbReference type="InterPro" id="IPR013977">
    <property type="entry name" value="GcvT_C"/>
</dbReference>
<gene>
    <name evidence="8" type="ORF">GRQ65_15840</name>
</gene>
<dbReference type="Gene3D" id="3.30.1360.120">
    <property type="entry name" value="Probable tRNA modification gtpase trme, domain 1"/>
    <property type="match status" value="1"/>
</dbReference>
<dbReference type="SUPFAM" id="SSF103025">
    <property type="entry name" value="Folate-binding domain"/>
    <property type="match status" value="1"/>
</dbReference>
<comment type="similarity">
    <text evidence="1 3">Belongs to the GcvT family.</text>
</comment>
<sequence length="968" mass="102693">MTSRRLPSGGRIDRSRVLSLVVDGEEHAAHSGDTIASALLASGRIRVGDSIYHDRPRGIVAAGAEEPNALVQVLGEHSEPSVTATVRSVVDGLEVRTLSGLGVLSPEPDAATYDKVFVHTDVLVVGAGPAGLAAALTAARSGARVVMVDEQAEPGGSLLSARTEEIDGRPAAAWLTDVSAELAGAPEVTVLTRTAAFGSYDDNYVVAVEDRAAKSEGASEGPQAHGVSRQRVWHVRARRVVLATGAYERPLVFQGNDMPGVMLAGAVRTYLNRYAVAAGQRVVVATTNDSAYDTVADLLAAGVEVAAVLDARAELSGRAQEAVDAGVRVVGSATVQRAVADESTGLLRAVRVGELDGDTTTPGELVEADLLAVSGGWSPLVHLFTQRQGTTRWDAATAAFVPDSVVRDQATAGAVHGTFVLRDCLQEGAAAGAAAAGATGFPVEAPTFDVTGAPTEVGEVRQLWMVPGEDDPSTWTEHYVDLHRDQTVADVWKATGAGMRSVEHVKRYTSIGTGQDQGKTSGVNAGGVIAAALGLDVADVGFSNHRAPYVPVLFSALAGRERGELFDPKRVTPIHSWHVEHGAEFEVVGQWLRPWYFPEDGEDLDAAVARECAAVRTAVGMMDASTLGKIEVQGPDAGEFLNRVYTNAYKKLAVGSARYGVMCKPDGMLFDDGVVLRLDDDRYYLHTTTGGAAGVLDWLEEWLQTEWPELDVRCTSVTEQWSTIAVVGPRSRDVVARVAPDLDVSNDAFGFMTFRETTLASGVPARVCRISFSGELAFEINVAGWYGRAVWEAVHAAGAEHGITPYGTETMHVLRAEKGYPIVGQDTDGTVTPQDAGMEWIVSRTKAFIGSRSYTRADNVRTDRKQLVGLLPVDRTTRLPEGSQVIERGHLVDRSVGGPVEGQRIPMLGHVTSSYDSVALGRPFALALVKGGRGRIGDVLVAPVGDRLVEVEVTSHVLYDPEGAKRDG</sequence>
<dbReference type="Proteomes" id="UP000473325">
    <property type="component" value="Unassembled WGS sequence"/>
</dbReference>
<dbReference type="InterPro" id="IPR029043">
    <property type="entry name" value="GcvT/YgfZ_C"/>
</dbReference>
<evidence type="ECO:0000313" key="9">
    <source>
        <dbReference type="Proteomes" id="UP000473325"/>
    </source>
</evidence>
<comment type="catalytic activity">
    <reaction evidence="3">
        <text>sarcosine + (6S)-5,6,7,8-tetrahydrofolate + O2 = (6R)-5,10-methylene-5,6,7,8-tetrahydrofolate + glycine + H2O2</text>
        <dbReference type="Rhea" id="RHEA:70455"/>
        <dbReference type="ChEBI" id="CHEBI:15379"/>
        <dbReference type="ChEBI" id="CHEBI:15636"/>
        <dbReference type="ChEBI" id="CHEBI:16240"/>
        <dbReference type="ChEBI" id="CHEBI:57305"/>
        <dbReference type="ChEBI" id="CHEBI:57433"/>
        <dbReference type="ChEBI" id="CHEBI:57453"/>
        <dbReference type="EC" id="1.5.3.24"/>
    </reaction>
</comment>
<dbReference type="InterPro" id="IPR028896">
    <property type="entry name" value="GcvT/YgfZ/DmdA"/>
</dbReference>
<dbReference type="GO" id="GO:0005737">
    <property type="term" value="C:cytoplasm"/>
    <property type="evidence" value="ECO:0007669"/>
    <property type="project" value="UniProtKB-SubCell"/>
</dbReference>
<dbReference type="EMBL" id="WUEK01000010">
    <property type="protein sequence ID" value="MXG91020.1"/>
    <property type="molecule type" value="Genomic_DNA"/>
</dbReference>
<evidence type="ECO:0000259" key="7">
    <source>
        <dbReference type="Pfam" id="PF17806"/>
    </source>
</evidence>
<dbReference type="RefSeq" id="WP_160878957.1">
    <property type="nucleotide sequence ID" value="NZ_WUEK01000010.1"/>
</dbReference>
<feature type="domain" description="SoxA A3" evidence="7">
    <location>
        <begin position="477"/>
        <end position="560"/>
    </location>
</feature>
<comment type="subcellular location">
    <subcellularLocation>
        <location evidence="3">Cytoplasm</location>
    </subcellularLocation>
</comment>
<dbReference type="PANTHER" id="PTHR43757">
    <property type="entry name" value="AMINOMETHYLTRANSFERASE"/>
    <property type="match status" value="1"/>
</dbReference>
<dbReference type="Gene3D" id="3.10.20.440">
    <property type="entry name" value="2Fe-2S iron-sulphur cluster binding domain, sarcosine oxidase, alpha subunit, N-terminal domain"/>
    <property type="match status" value="1"/>
</dbReference>
<dbReference type="InterPro" id="IPR006277">
    <property type="entry name" value="Sarcosine_oxidase_asu"/>
</dbReference>
<keyword evidence="3" id="KW-0520">NAD</keyword>
<dbReference type="PIRSF" id="PIRSF037980">
    <property type="entry name" value="SoxA"/>
    <property type="match status" value="1"/>
</dbReference>
<dbReference type="GO" id="GO:0008115">
    <property type="term" value="F:sarcosine oxidase activity"/>
    <property type="evidence" value="ECO:0007669"/>
    <property type="project" value="UniProtKB-UniRule"/>
</dbReference>
<dbReference type="InterPro" id="IPR036188">
    <property type="entry name" value="FAD/NAD-bd_sf"/>
</dbReference>
<dbReference type="SUPFAM" id="SSF51905">
    <property type="entry name" value="FAD/NAD(P)-binding domain"/>
    <property type="match status" value="1"/>
</dbReference>
<organism evidence="8 9">
    <name type="scientific">Nocardioides flavescens</name>
    <dbReference type="NCBI Taxonomy" id="2691959"/>
    <lineage>
        <taxon>Bacteria</taxon>
        <taxon>Bacillati</taxon>
        <taxon>Actinomycetota</taxon>
        <taxon>Actinomycetes</taxon>
        <taxon>Propionibacteriales</taxon>
        <taxon>Nocardioidaceae</taxon>
        <taxon>Nocardioides</taxon>
    </lineage>
</organism>
<name>A0A6L7EWC8_9ACTN</name>
<keyword evidence="3" id="KW-0547">Nucleotide-binding</keyword>
<dbReference type="AlphaFoldDB" id="A0A6L7EWC8"/>
<evidence type="ECO:0000256" key="3">
    <source>
        <dbReference type="PIRNR" id="PIRNR037980"/>
    </source>
</evidence>
<dbReference type="InterPro" id="IPR023753">
    <property type="entry name" value="FAD/NAD-binding_dom"/>
</dbReference>
<reference evidence="8 9" key="1">
    <citation type="submission" date="2019-12" db="EMBL/GenBank/DDBJ databases">
        <authorList>
            <person name="Kun Z."/>
        </authorList>
    </citation>
    <scope>NUCLEOTIDE SEQUENCE [LARGE SCALE GENOMIC DNA]</scope>
    <source>
        <strain evidence="8 9">YIM 123512</strain>
    </source>
</reference>
<dbReference type="SUPFAM" id="SSF101790">
    <property type="entry name" value="Aminomethyltransferase beta-barrel domain"/>
    <property type="match status" value="1"/>
</dbReference>
<evidence type="ECO:0000259" key="5">
    <source>
        <dbReference type="Pfam" id="PF07992"/>
    </source>
</evidence>
<dbReference type="InterPro" id="IPR042204">
    <property type="entry name" value="2Fe-2S-bd_N"/>
</dbReference>
<evidence type="ECO:0000259" key="6">
    <source>
        <dbReference type="Pfam" id="PF08669"/>
    </source>
</evidence>
<dbReference type="EC" id="1.5.3.24" evidence="3"/>
<feature type="domain" description="GCVT N-terminal" evidence="4">
    <location>
        <begin position="574"/>
        <end position="846"/>
    </location>
</feature>
<dbReference type="Pfam" id="PF08669">
    <property type="entry name" value="GCV_T_C"/>
    <property type="match status" value="1"/>
</dbReference>
<dbReference type="Pfam" id="PF17806">
    <property type="entry name" value="SO_alpha_A3"/>
    <property type="match status" value="1"/>
</dbReference>
<proteinExistence type="inferred from homology"/>
<dbReference type="PANTHER" id="PTHR43757:SF2">
    <property type="entry name" value="AMINOMETHYLTRANSFERASE, MITOCHONDRIAL"/>
    <property type="match status" value="1"/>
</dbReference>
<evidence type="ECO:0000313" key="8">
    <source>
        <dbReference type="EMBL" id="MXG91020.1"/>
    </source>
</evidence>
<dbReference type="Pfam" id="PF13510">
    <property type="entry name" value="Fer2_4"/>
    <property type="match status" value="1"/>
</dbReference>
<dbReference type="InterPro" id="IPR041117">
    <property type="entry name" value="SoxA_A3"/>
</dbReference>
<comment type="caution">
    <text evidence="8">The sequence shown here is derived from an EMBL/GenBank/DDBJ whole genome shotgun (WGS) entry which is preliminary data.</text>
</comment>
<dbReference type="Gene3D" id="3.50.50.60">
    <property type="entry name" value="FAD/NAD(P)-binding domain"/>
    <property type="match status" value="1"/>
</dbReference>
<keyword evidence="9" id="KW-1185">Reference proteome</keyword>
<evidence type="ECO:0000259" key="4">
    <source>
        <dbReference type="Pfam" id="PF01571"/>
    </source>
</evidence>
<dbReference type="PRINTS" id="PR00368">
    <property type="entry name" value="FADPNR"/>
</dbReference>
<dbReference type="Pfam" id="PF07992">
    <property type="entry name" value="Pyr_redox_2"/>
    <property type="match status" value="1"/>
</dbReference>
<keyword evidence="3" id="KW-0963">Cytoplasm</keyword>
<accession>A0A6L7EWC8</accession>
<dbReference type="Pfam" id="PF01571">
    <property type="entry name" value="GCV_T"/>
    <property type="match status" value="1"/>
</dbReference>
<dbReference type="GO" id="GO:0046653">
    <property type="term" value="P:tetrahydrofolate metabolic process"/>
    <property type="evidence" value="ECO:0007669"/>
    <property type="project" value="UniProtKB-UniRule"/>
</dbReference>
<keyword evidence="2 3" id="KW-0560">Oxidoreductase</keyword>
<dbReference type="InterPro" id="IPR027266">
    <property type="entry name" value="TrmE/GcvT-like"/>
</dbReference>
<dbReference type="GO" id="GO:0000166">
    <property type="term" value="F:nucleotide binding"/>
    <property type="evidence" value="ECO:0007669"/>
    <property type="project" value="UniProtKB-KW"/>
</dbReference>
<dbReference type="InterPro" id="IPR006222">
    <property type="entry name" value="GCVT_N"/>
</dbReference>
<dbReference type="PRINTS" id="PR00469">
    <property type="entry name" value="PNDRDTASEII"/>
</dbReference>
<feature type="domain" description="Aminomethyltransferase C-terminal" evidence="6">
    <location>
        <begin position="865"/>
        <end position="960"/>
    </location>
</feature>
<protein>
    <recommendedName>
        <fullName evidence="3">Sarcosine oxidase subunit alpha</fullName>
        <ecNumber evidence="3">1.5.3.24</ecNumber>
    </recommendedName>
</protein>
<feature type="domain" description="FAD/NAD(P)-binding" evidence="5">
    <location>
        <begin position="121"/>
        <end position="391"/>
    </location>
</feature>
<evidence type="ECO:0000256" key="2">
    <source>
        <dbReference type="ARBA" id="ARBA00023002"/>
    </source>
</evidence>